<proteinExistence type="inferred from homology"/>
<comment type="function">
    <text evidence="6">Catalyzes the hydrolysis of queuosine 5'-phosphate, releasing the nucleobase queuine (q). Is required for salvage of queuine from exogenous queuosine (Q) that is imported and then converted to queuosine 5'-phosphate intracellularly.</text>
</comment>
<accession>A0A9W8I0Y5</accession>
<organism evidence="7 8">
    <name type="scientific">Coemansia guatemalensis</name>
    <dbReference type="NCBI Taxonomy" id="2761395"/>
    <lineage>
        <taxon>Eukaryota</taxon>
        <taxon>Fungi</taxon>
        <taxon>Fungi incertae sedis</taxon>
        <taxon>Zoopagomycota</taxon>
        <taxon>Kickxellomycotina</taxon>
        <taxon>Kickxellomycetes</taxon>
        <taxon>Kickxellales</taxon>
        <taxon>Kickxellaceae</taxon>
        <taxon>Coemansia</taxon>
    </lineage>
</organism>
<evidence type="ECO:0000256" key="1">
    <source>
        <dbReference type="ARBA" id="ARBA00022801"/>
    </source>
</evidence>
<comment type="caution">
    <text evidence="7">The sequence shown here is derived from an EMBL/GenBank/DDBJ whole genome shotgun (WGS) entry which is preliminary data.</text>
</comment>
<dbReference type="GO" id="GO:0016787">
    <property type="term" value="F:hydrolase activity"/>
    <property type="evidence" value="ECO:0007669"/>
    <property type="project" value="UniProtKB-KW"/>
</dbReference>
<comment type="similarity">
    <text evidence="2 6">Belongs to the QNG1 protein family.</text>
</comment>
<keyword evidence="1 6" id="KW-0378">Hydrolase</keyword>
<name>A0A9W8I0Y5_9FUNG</name>
<evidence type="ECO:0000313" key="7">
    <source>
        <dbReference type="EMBL" id="KAJ2805769.1"/>
    </source>
</evidence>
<dbReference type="OrthoDB" id="416777at2759"/>
<evidence type="ECO:0000256" key="2">
    <source>
        <dbReference type="ARBA" id="ARBA00035119"/>
    </source>
</evidence>
<sequence>MPVIRTQSGASEKVLESAQFISEHSKDVTVPAAGVKRAAQKIMERMKSTGYSTAEWKKHQLTPSVANADAIEWIFVVDALNFSFWPSRAAEHEQYTVSLDGKSYRGYWSLCAAINRAQREHIEITRASYYAHASAEQLAHVFRTDDPAIQESIPMLEERIHVLHEVGQVLLAKYGGKFANVVRQCQGSAQMLVETVVREFPCFRDEHEFCGRPVYLYKRAQILVADIWACFEGRGDGLFNDMDQITMFADYRVPQALYHFGALDYSPRLLEYLRRSEIAVQQGDGSQTQPPPQPGLLPSGHPWELEIRGNSIWAVEQIRRHIHASGHSANAILIDFYMWDYAKEHTAAMRTIPIHLTRSKFY</sequence>
<dbReference type="Proteomes" id="UP001140094">
    <property type="component" value="Unassembled WGS sequence"/>
</dbReference>
<evidence type="ECO:0000256" key="6">
    <source>
        <dbReference type="RuleBase" id="RU365002"/>
    </source>
</evidence>
<dbReference type="GO" id="GO:0006400">
    <property type="term" value="P:tRNA modification"/>
    <property type="evidence" value="ECO:0007669"/>
    <property type="project" value="TreeGrafter"/>
</dbReference>
<evidence type="ECO:0000256" key="3">
    <source>
        <dbReference type="ARBA" id="ARBA00035306"/>
    </source>
</evidence>
<evidence type="ECO:0000256" key="4">
    <source>
        <dbReference type="ARBA" id="ARBA00035393"/>
    </source>
</evidence>
<evidence type="ECO:0000256" key="5">
    <source>
        <dbReference type="ARBA" id="ARBA00048204"/>
    </source>
</evidence>
<protein>
    <recommendedName>
        <fullName evidence="3 6">Queuosine 5'-phosphate N-glycosylase/hydrolase</fullName>
        <ecNumber evidence="6">3.2.2.-</ecNumber>
    </recommendedName>
    <alternativeName>
        <fullName evidence="4 6">Queuosine-nucleotide N-glycosylase/hydrolase</fullName>
    </alternativeName>
</protein>
<dbReference type="Pfam" id="PF10343">
    <property type="entry name" value="Q_salvage"/>
    <property type="match status" value="2"/>
</dbReference>
<dbReference type="PANTHER" id="PTHR21314">
    <property type="entry name" value="QUEUOSINE 5'-PHOSPHATE N-GLYCOSYLASE_HYDROLASE-RELATED"/>
    <property type="match status" value="1"/>
</dbReference>
<dbReference type="PANTHER" id="PTHR21314:SF0">
    <property type="entry name" value="QUEUOSINE 5'-PHOSPHATE N-GLYCOSYLASE_HYDROLASE"/>
    <property type="match status" value="1"/>
</dbReference>
<keyword evidence="8" id="KW-1185">Reference proteome</keyword>
<dbReference type="EC" id="3.2.2.-" evidence="6"/>
<gene>
    <name evidence="7" type="ORF">H4R20_001960</name>
</gene>
<dbReference type="AlphaFoldDB" id="A0A9W8I0Y5"/>
<dbReference type="EMBL" id="JANBUO010000258">
    <property type="protein sequence ID" value="KAJ2805769.1"/>
    <property type="molecule type" value="Genomic_DNA"/>
</dbReference>
<evidence type="ECO:0000313" key="8">
    <source>
        <dbReference type="Proteomes" id="UP001140094"/>
    </source>
</evidence>
<comment type="catalytic activity">
    <reaction evidence="5 6">
        <text>queuosine 5'-phosphate + H2O = queuine + D-ribose 5-phosphate</text>
        <dbReference type="Rhea" id="RHEA:75387"/>
        <dbReference type="ChEBI" id="CHEBI:15377"/>
        <dbReference type="ChEBI" id="CHEBI:17433"/>
        <dbReference type="ChEBI" id="CHEBI:78346"/>
        <dbReference type="ChEBI" id="CHEBI:194371"/>
    </reaction>
    <physiologicalReaction direction="left-to-right" evidence="5 6">
        <dbReference type="Rhea" id="RHEA:75388"/>
    </physiologicalReaction>
</comment>
<reference evidence="7" key="1">
    <citation type="submission" date="2022-07" db="EMBL/GenBank/DDBJ databases">
        <title>Phylogenomic reconstructions and comparative analyses of Kickxellomycotina fungi.</title>
        <authorList>
            <person name="Reynolds N.K."/>
            <person name="Stajich J.E."/>
            <person name="Barry K."/>
            <person name="Grigoriev I.V."/>
            <person name="Crous P."/>
            <person name="Smith M.E."/>
        </authorList>
    </citation>
    <scope>NUCLEOTIDE SEQUENCE</scope>
    <source>
        <strain evidence="7">NRRL 1565</strain>
    </source>
</reference>
<dbReference type="InterPro" id="IPR019438">
    <property type="entry name" value="Q_salvage"/>
</dbReference>